<dbReference type="AlphaFoldDB" id="A0A1E3GWL9"/>
<name>A0A1E3GWL9_9HYPH</name>
<keyword evidence="3" id="KW-1185">Reference proteome</keyword>
<feature type="region of interest" description="Disordered" evidence="1">
    <location>
        <begin position="25"/>
        <end position="69"/>
    </location>
</feature>
<organism evidence="2 3">
    <name type="scientific">Methylobrevis pamukkalensis</name>
    <dbReference type="NCBI Taxonomy" id="1439726"/>
    <lineage>
        <taxon>Bacteria</taxon>
        <taxon>Pseudomonadati</taxon>
        <taxon>Pseudomonadota</taxon>
        <taxon>Alphaproteobacteria</taxon>
        <taxon>Hyphomicrobiales</taxon>
        <taxon>Pleomorphomonadaceae</taxon>
        <taxon>Methylobrevis</taxon>
    </lineage>
</organism>
<reference evidence="2 3" key="1">
    <citation type="submission" date="2016-07" db="EMBL/GenBank/DDBJ databases">
        <title>Draft Genome Sequence of Methylobrevis pamukkalensis PK2.</title>
        <authorList>
            <person name="Vasilenko O.V."/>
            <person name="Doronina N.V."/>
            <person name="Shmareva M.N."/>
            <person name="Tarlachkov S.V."/>
            <person name="Mustakhimov I."/>
            <person name="Trotsenko Y.A."/>
        </authorList>
    </citation>
    <scope>NUCLEOTIDE SEQUENCE [LARGE SCALE GENOMIC DNA]</scope>
    <source>
        <strain evidence="2 3">PK2</strain>
    </source>
</reference>
<comment type="caution">
    <text evidence="2">The sequence shown here is derived from an EMBL/GenBank/DDBJ whole genome shotgun (WGS) entry which is preliminary data.</text>
</comment>
<evidence type="ECO:0000313" key="2">
    <source>
        <dbReference type="EMBL" id="ODN68447.1"/>
    </source>
</evidence>
<accession>A0A1E3GWL9</accession>
<sequence length="69" mass="7633">MPRLEEASHWPLAIDSTQPRQISARKEAVHRISATPAASQAGTLMPNRPRPKKARNSCIRSGVPWNSSM</sequence>
<protein>
    <submittedName>
        <fullName evidence="2">Uncharacterized protein</fullName>
    </submittedName>
</protein>
<evidence type="ECO:0000313" key="3">
    <source>
        <dbReference type="Proteomes" id="UP000094622"/>
    </source>
</evidence>
<gene>
    <name evidence="2" type="ORF">A6302_04252</name>
</gene>
<dbReference type="Proteomes" id="UP000094622">
    <property type="component" value="Unassembled WGS sequence"/>
</dbReference>
<evidence type="ECO:0000256" key="1">
    <source>
        <dbReference type="SAM" id="MobiDB-lite"/>
    </source>
</evidence>
<dbReference type="EMBL" id="MCRJ01000178">
    <property type="protein sequence ID" value="ODN68447.1"/>
    <property type="molecule type" value="Genomic_DNA"/>
</dbReference>
<proteinExistence type="predicted"/>